<dbReference type="GO" id="GO:0009896">
    <property type="term" value="P:positive regulation of catabolic process"/>
    <property type="evidence" value="ECO:0007669"/>
    <property type="project" value="UniProtKB-ARBA"/>
</dbReference>
<dbReference type="Gene3D" id="2.60.120.620">
    <property type="entry name" value="q2cbj1_9rhob like domain"/>
    <property type="match status" value="2"/>
</dbReference>
<dbReference type="GO" id="GO:0005506">
    <property type="term" value="F:iron ion binding"/>
    <property type="evidence" value="ECO:0007669"/>
    <property type="project" value="InterPro"/>
</dbReference>
<evidence type="ECO:0000313" key="15">
    <source>
        <dbReference type="EMBL" id="RAL62754.1"/>
    </source>
</evidence>
<keyword evidence="7" id="KW-0560">Oxidoreductase</keyword>
<dbReference type="InterPro" id="IPR019601">
    <property type="entry name" value="Oxoglutarate/Fe-dep_Oase_C"/>
</dbReference>
<keyword evidence="5" id="KW-0847">Vitamin C</keyword>
<keyword evidence="4" id="KW-0479">Metal-binding</keyword>
<feature type="region of interest" description="Disordered" evidence="13">
    <location>
        <begin position="487"/>
        <end position="592"/>
    </location>
</feature>
<evidence type="ECO:0000256" key="2">
    <source>
        <dbReference type="ARBA" id="ARBA00004123"/>
    </source>
</evidence>
<keyword evidence="9" id="KW-0539">Nucleus</keyword>
<feature type="compositionally biased region" description="Basic and acidic residues" evidence="13">
    <location>
        <begin position="529"/>
        <end position="548"/>
    </location>
</feature>
<dbReference type="OrthoDB" id="430522at2759"/>
<keyword evidence="16" id="KW-1185">Reference proteome</keyword>
<dbReference type="InterPro" id="IPR051842">
    <property type="entry name" value="uS12_prolyl_hydroxylase"/>
</dbReference>
<keyword evidence="8" id="KW-0408">Iron</keyword>
<dbReference type="FunFam" id="2.60.120.620:FF:000014">
    <property type="entry name" value="Prolyl 3,4-dihydroxylase TPA1"/>
    <property type="match status" value="1"/>
</dbReference>
<dbReference type="SMART" id="SM00702">
    <property type="entry name" value="P4Hc"/>
    <property type="match status" value="1"/>
</dbReference>
<comment type="caution">
    <text evidence="15">The sequence shown here is derived from an EMBL/GenBank/DDBJ whole genome shotgun (WGS) entry which is preliminary data.</text>
</comment>
<evidence type="ECO:0000256" key="10">
    <source>
        <dbReference type="ARBA" id="ARBA00047444"/>
    </source>
</evidence>
<name>A0A395ISB8_9HELO</name>
<dbReference type="AlphaFoldDB" id="A0A395ISB8"/>
<comment type="catalytic activity">
    <reaction evidence="10">
        <text>[ribosomal protein uS12]-L-proline + 2-oxoglutarate + O2 = [ribosomal protein uS12]-(3S)-3-hydroxy-L-proline + succinate + CO2</text>
        <dbReference type="Rhea" id="RHEA:54156"/>
        <dbReference type="Rhea" id="RHEA-COMP:13816"/>
        <dbReference type="Rhea" id="RHEA-COMP:13818"/>
        <dbReference type="ChEBI" id="CHEBI:15379"/>
        <dbReference type="ChEBI" id="CHEBI:16526"/>
        <dbReference type="ChEBI" id="CHEBI:16810"/>
        <dbReference type="ChEBI" id="CHEBI:30031"/>
        <dbReference type="ChEBI" id="CHEBI:50342"/>
        <dbReference type="ChEBI" id="CHEBI:85428"/>
    </reaction>
</comment>
<feature type="compositionally biased region" description="Acidic residues" evidence="13">
    <location>
        <begin position="643"/>
        <end position="655"/>
    </location>
</feature>
<dbReference type="EMBL" id="QKRW01000022">
    <property type="protein sequence ID" value="RAL62754.1"/>
    <property type="molecule type" value="Genomic_DNA"/>
</dbReference>
<reference evidence="15 16" key="1">
    <citation type="submission" date="2018-06" db="EMBL/GenBank/DDBJ databases">
        <title>Genome Sequence of the Brown Rot Fungal Pathogen Monilinia fructigena.</title>
        <authorList>
            <person name="Landi L."/>
            <person name="De Miccolis Angelini R.M."/>
            <person name="Pollastro S."/>
            <person name="Abate D."/>
            <person name="Faretra F."/>
            <person name="Romanazzi G."/>
        </authorList>
    </citation>
    <scope>NUCLEOTIDE SEQUENCE [LARGE SCALE GENOMIC DNA]</scope>
    <source>
        <strain evidence="15 16">Mfrg269</strain>
    </source>
</reference>
<evidence type="ECO:0000256" key="12">
    <source>
        <dbReference type="ARBA" id="ARBA00081607"/>
    </source>
</evidence>
<organism evidence="15 16">
    <name type="scientific">Monilinia fructigena</name>
    <dbReference type="NCBI Taxonomy" id="38457"/>
    <lineage>
        <taxon>Eukaryota</taxon>
        <taxon>Fungi</taxon>
        <taxon>Dikarya</taxon>
        <taxon>Ascomycota</taxon>
        <taxon>Pezizomycotina</taxon>
        <taxon>Leotiomycetes</taxon>
        <taxon>Helotiales</taxon>
        <taxon>Sclerotiniaceae</taxon>
        <taxon>Monilinia</taxon>
    </lineage>
</organism>
<dbReference type="GO" id="GO:0010604">
    <property type="term" value="P:positive regulation of macromolecule metabolic process"/>
    <property type="evidence" value="ECO:0007669"/>
    <property type="project" value="UniProtKB-ARBA"/>
</dbReference>
<gene>
    <name evidence="15" type="ORF">DID88_004596</name>
</gene>
<dbReference type="Pfam" id="PF10637">
    <property type="entry name" value="Ofd1_CTDD"/>
    <property type="match status" value="1"/>
</dbReference>
<feature type="compositionally biased region" description="Acidic residues" evidence="13">
    <location>
        <begin position="500"/>
        <end position="519"/>
    </location>
</feature>
<dbReference type="GO" id="GO:0005737">
    <property type="term" value="C:cytoplasm"/>
    <property type="evidence" value="ECO:0007669"/>
    <property type="project" value="TreeGrafter"/>
</dbReference>
<dbReference type="Pfam" id="PF13661">
    <property type="entry name" value="2OG-FeII_Oxy_4"/>
    <property type="match status" value="1"/>
</dbReference>
<sequence length="688" mass="77773">MKRKSDNQPNGQNGKSILKKRAKKSLSDEDAKKYFRKGLFDKEVLKKYTKEYANSEPYKHQVISPLIDDALLRRVRKEIRENVHFTPKETDIYKIHQSGDLANLDGLDDGALEKLPSLLRLRDALYSSSFRKYVAKITGSGELSGRKTDMAINVYTPGCHLLCHDDVIGSRKVSYILYLTDPDVAWKEEWGGALRLFPTKEFEDDGVKTITPSPDTSKIIPPAWNQLSFFAVQPGQSFHDVEEVYHAANKEQLEKDGGRVRMAVSGWFHIPQIGEEGYVKGAEEKWGKNSSLMQLQGNPDKYDFPKEEPITVAESKDEEDEETEGNGLEEADLDFLLKYMAPTYLTPDTLEQVAERFEEESNVTLDGLLSVKFAAKVQEYVEAQEAAGLPESSAEIEKGTWKVAKPPHKHRFLYQQPSTADGSTIKKELNPIEEILNILLPSPQFRKWLEIATSCQVENYDLLARRFRKGSDYALAKNYEGKPRLEIDLGLTPTTGWGDDSNDDEENDDNEDNEDSEEEEKSKPKSKSKGKEKSKEQKEAPEPKKEREPEPEEEEEEDDDDDDDVGGHLVFMAGDDEDDEDAAIYKAAGEEEDDGVLFTMPASWNKMSIVLRDSGVLKFVKYVSKNAKGDRWDITGAFGVKEGEDDEDEEEEDDESKPSQETQISLEDSDEEGTFNGFPDSDPESDSE</sequence>
<evidence type="ECO:0000259" key="14">
    <source>
        <dbReference type="PROSITE" id="PS51471"/>
    </source>
</evidence>
<feature type="region of interest" description="Disordered" evidence="13">
    <location>
        <begin position="637"/>
        <end position="688"/>
    </location>
</feature>
<dbReference type="GO" id="GO:0006449">
    <property type="term" value="P:regulation of translational termination"/>
    <property type="evidence" value="ECO:0007669"/>
    <property type="project" value="TreeGrafter"/>
</dbReference>
<feature type="domain" description="Fe2OG dioxygenase" evidence="14">
    <location>
        <begin position="146"/>
        <end position="270"/>
    </location>
</feature>
<evidence type="ECO:0000256" key="4">
    <source>
        <dbReference type="ARBA" id="ARBA00022723"/>
    </source>
</evidence>
<keyword evidence="6" id="KW-0223">Dioxygenase</keyword>
<protein>
    <recommendedName>
        <fullName evidence="12">uS12 prolyl 3,4-dihydroxylase</fullName>
    </recommendedName>
</protein>
<comment type="subcellular location">
    <subcellularLocation>
        <location evidence="2">Nucleus</location>
    </subcellularLocation>
</comment>
<evidence type="ECO:0000256" key="9">
    <source>
        <dbReference type="ARBA" id="ARBA00023242"/>
    </source>
</evidence>
<evidence type="ECO:0000256" key="3">
    <source>
        <dbReference type="ARBA" id="ARBA00007443"/>
    </source>
</evidence>
<dbReference type="GO" id="GO:0031543">
    <property type="term" value="F:peptidyl-proline dioxygenase activity"/>
    <property type="evidence" value="ECO:0007669"/>
    <property type="project" value="UniProtKB-ARBA"/>
</dbReference>
<dbReference type="PANTHER" id="PTHR12117:SF0">
    <property type="entry name" value="PROLYL 3-HYDROXYLASE OGFOD1"/>
    <property type="match status" value="1"/>
</dbReference>
<dbReference type="GO" id="GO:0031418">
    <property type="term" value="F:L-ascorbic acid binding"/>
    <property type="evidence" value="ECO:0007669"/>
    <property type="project" value="UniProtKB-KW"/>
</dbReference>
<evidence type="ECO:0000256" key="7">
    <source>
        <dbReference type="ARBA" id="ARBA00023002"/>
    </source>
</evidence>
<evidence type="ECO:0000256" key="13">
    <source>
        <dbReference type="SAM" id="MobiDB-lite"/>
    </source>
</evidence>
<evidence type="ECO:0000256" key="8">
    <source>
        <dbReference type="ARBA" id="ARBA00023004"/>
    </source>
</evidence>
<dbReference type="Proteomes" id="UP000249056">
    <property type="component" value="Unassembled WGS sequence"/>
</dbReference>
<dbReference type="InterPro" id="IPR005123">
    <property type="entry name" value="Oxoglu/Fe-dep_dioxygenase_dom"/>
</dbReference>
<dbReference type="PROSITE" id="PS51471">
    <property type="entry name" value="FE2OG_OXY"/>
    <property type="match status" value="1"/>
</dbReference>
<evidence type="ECO:0000256" key="6">
    <source>
        <dbReference type="ARBA" id="ARBA00022964"/>
    </source>
</evidence>
<dbReference type="InterPro" id="IPR006620">
    <property type="entry name" value="Pro_4_hyd_alph"/>
</dbReference>
<evidence type="ECO:0000256" key="5">
    <source>
        <dbReference type="ARBA" id="ARBA00022896"/>
    </source>
</evidence>
<feature type="region of interest" description="Disordered" evidence="13">
    <location>
        <begin position="1"/>
        <end position="28"/>
    </location>
</feature>
<comment type="catalytic activity">
    <reaction evidence="11">
        <text>[ribosomal protein uS12]-(3S)-3-hydroxy-L-proline + 2-oxoglutarate + O2 = [ribosomal protein uS12]-(3S)-3,4-dihydroxy-L-proline + succinate + CO2</text>
        <dbReference type="Rhea" id="RHEA:54160"/>
        <dbReference type="Rhea" id="RHEA-COMP:13817"/>
        <dbReference type="Rhea" id="RHEA-COMP:13818"/>
        <dbReference type="ChEBI" id="CHEBI:15379"/>
        <dbReference type="ChEBI" id="CHEBI:16526"/>
        <dbReference type="ChEBI" id="CHEBI:16810"/>
        <dbReference type="ChEBI" id="CHEBI:30031"/>
        <dbReference type="ChEBI" id="CHEBI:85428"/>
        <dbReference type="ChEBI" id="CHEBI:138052"/>
    </reaction>
</comment>
<proteinExistence type="inferred from homology"/>
<evidence type="ECO:0000256" key="11">
    <source>
        <dbReference type="ARBA" id="ARBA00051966"/>
    </source>
</evidence>
<feature type="compositionally biased region" description="Acidic residues" evidence="13">
    <location>
        <begin position="549"/>
        <end position="564"/>
    </location>
</feature>
<dbReference type="PANTHER" id="PTHR12117">
    <property type="entry name" value="HISTONE ACETYLTRANSFERASE COMPLEX"/>
    <property type="match status" value="1"/>
</dbReference>
<evidence type="ECO:0000313" key="16">
    <source>
        <dbReference type="Proteomes" id="UP000249056"/>
    </source>
</evidence>
<dbReference type="GO" id="GO:0005634">
    <property type="term" value="C:nucleus"/>
    <property type="evidence" value="ECO:0007669"/>
    <property type="project" value="UniProtKB-SubCell"/>
</dbReference>
<comment type="similarity">
    <text evidence="3">Belongs to the TPA1 family.</text>
</comment>
<comment type="cofactor">
    <cofactor evidence="1">
        <name>L-ascorbate</name>
        <dbReference type="ChEBI" id="CHEBI:38290"/>
    </cofactor>
</comment>
<evidence type="ECO:0000256" key="1">
    <source>
        <dbReference type="ARBA" id="ARBA00001961"/>
    </source>
</evidence>
<accession>A0A395ISB8</accession>
<dbReference type="InterPro" id="IPR039558">
    <property type="entry name" value="TPA1/OFD1_N"/>
</dbReference>